<reference evidence="1 2" key="1">
    <citation type="submission" date="2019-12" db="EMBL/GenBank/DDBJ databases">
        <authorList>
            <person name="Floudas D."/>
            <person name="Bentzer J."/>
            <person name="Ahren D."/>
            <person name="Johansson T."/>
            <person name="Persson P."/>
            <person name="Tunlid A."/>
        </authorList>
    </citation>
    <scope>NUCLEOTIDE SEQUENCE [LARGE SCALE GENOMIC DNA]</scope>
    <source>
        <strain evidence="1 2">CBS 102.39</strain>
    </source>
</reference>
<protein>
    <submittedName>
        <fullName evidence="1">Uncharacterized protein</fullName>
    </submittedName>
</protein>
<gene>
    <name evidence="1" type="ORF">D9613_012916</name>
</gene>
<evidence type="ECO:0000313" key="2">
    <source>
        <dbReference type="Proteomes" id="UP000521872"/>
    </source>
</evidence>
<dbReference type="Proteomes" id="UP000521872">
    <property type="component" value="Unassembled WGS sequence"/>
</dbReference>
<dbReference type="AlphaFoldDB" id="A0A8H4QES6"/>
<sequence>MISPFANIDENSIERGIRGAEHWSAEAHSLGPSHKRIISFNAGYFPIDSWITSDGSLATVFDPFWTFSGTIQTRGDGQFTQLTTVDGDGKTASPTASTTLIRGHARAPGLRLAFESEVVNRQAWDGRKSSSCRKLLGTIKDGLSQHPLYLHIGHISFTVGDSPVSTKFNNVRAYGLEGRVALSLSARNVLVNAQRA</sequence>
<proteinExistence type="predicted"/>
<organism evidence="1 2">
    <name type="scientific">Agrocybe pediades</name>
    <dbReference type="NCBI Taxonomy" id="84607"/>
    <lineage>
        <taxon>Eukaryota</taxon>
        <taxon>Fungi</taxon>
        <taxon>Dikarya</taxon>
        <taxon>Basidiomycota</taxon>
        <taxon>Agaricomycotina</taxon>
        <taxon>Agaricomycetes</taxon>
        <taxon>Agaricomycetidae</taxon>
        <taxon>Agaricales</taxon>
        <taxon>Agaricineae</taxon>
        <taxon>Strophariaceae</taxon>
        <taxon>Agrocybe</taxon>
    </lineage>
</organism>
<keyword evidence="2" id="KW-1185">Reference proteome</keyword>
<dbReference type="EMBL" id="JAACJL010000062">
    <property type="protein sequence ID" value="KAF4609445.1"/>
    <property type="molecule type" value="Genomic_DNA"/>
</dbReference>
<comment type="caution">
    <text evidence="1">The sequence shown here is derived from an EMBL/GenBank/DDBJ whole genome shotgun (WGS) entry which is preliminary data.</text>
</comment>
<evidence type="ECO:0000313" key="1">
    <source>
        <dbReference type="EMBL" id="KAF4609445.1"/>
    </source>
</evidence>
<name>A0A8H4QES6_9AGAR</name>
<accession>A0A8H4QES6</accession>